<dbReference type="CDD" id="cd23024">
    <property type="entry name" value="zf-HIT_ZNHIT2-3"/>
    <property type="match status" value="1"/>
</dbReference>
<feature type="domain" description="HIT-type" evidence="2">
    <location>
        <begin position="1"/>
        <end position="33"/>
    </location>
</feature>
<sequence>MECFCGNPSKYKCPKCLVKYCSLTCYTVHKDNCQEKPEDTEVKCIVKHPPRNYLIEDEDELLLSDQELEKMRGCKELVDMLKNPELQKIIQEIDSSDNRLGALRSVMAQDKNGDSDFSHVIDLMLLSVGFLNEEGVSTL</sequence>
<gene>
    <name evidence="3" type="ORF">SteCoe_15354</name>
</gene>
<keyword evidence="1" id="KW-0863">Zinc-finger</keyword>
<reference evidence="3 4" key="1">
    <citation type="submission" date="2016-11" db="EMBL/GenBank/DDBJ databases">
        <title>The macronuclear genome of Stentor coeruleus: a giant cell with tiny introns.</title>
        <authorList>
            <person name="Slabodnick M."/>
            <person name="Ruby J.G."/>
            <person name="Reiff S.B."/>
            <person name="Swart E.C."/>
            <person name="Gosai S."/>
            <person name="Prabakaran S."/>
            <person name="Witkowska E."/>
            <person name="Larue G.E."/>
            <person name="Fisher S."/>
            <person name="Freeman R.M."/>
            <person name="Gunawardena J."/>
            <person name="Chu W."/>
            <person name="Stover N.A."/>
            <person name="Gregory B.D."/>
            <person name="Nowacki M."/>
            <person name="Derisi J."/>
            <person name="Roy S.W."/>
            <person name="Marshall W.F."/>
            <person name="Sood P."/>
        </authorList>
    </citation>
    <scope>NUCLEOTIDE SEQUENCE [LARGE SCALE GENOMIC DNA]</scope>
    <source>
        <strain evidence="3">WM001</strain>
    </source>
</reference>
<dbReference type="Gene3D" id="3.30.60.190">
    <property type="match status" value="1"/>
</dbReference>
<name>A0A1R2C3T3_9CILI</name>
<protein>
    <recommendedName>
        <fullName evidence="2">HIT-type domain-containing protein</fullName>
    </recommendedName>
</protein>
<dbReference type="OrthoDB" id="272357at2759"/>
<dbReference type="Proteomes" id="UP000187209">
    <property type="component" value="Unassembled WGS sequence"/>
</dbReference>
<keyword evidence="1" id="KW-0862">Zinc</keyword>
<dbReference type="Pfam" id="PF04438">
    <property type="entry name" value="zf-HIT"/>
    <property type="match status" value="1"/>
</dbReference>
<dbReference type="GO" id="GO:0008270">
    <property type="term" value="F:zinc ion binding"/>
    <property type="evidence" value="ECO:0007669"/>
    <property type="project" value="UniProtKB-UniRule"/>
</dbReference>
<evidence type="ECO:0000256" key="1">
    <source>
        <dbReference type="PROSITE-ProRule" id="PRU00453"/>
    </source>
</evidence>
<dbReference type="AlphaFoldDB" id="A0A1R2C3T3"/>
<comment type="caution">
    <text evidence="3">The sequence shown here is derived from an EMBL/GenBank/DDBJ whole genome shotgun (WGS) entry which is preliminary data.</text>
</comment>
<dbReference type="InterPro" id="IPR007529">
    <property type="entry name" value="Znf_HIT"/>
</dbReference>
<keyword evidence="4" id="KW-1185">Reference proteome</keyword>
<evidence type="ECO:0000313" key="4">
    <source>
        <dbReference type="Proteomes" id="UP000187209"/>
    </source>
</evidence>
<organism evidence="3 4">
    <name type="scientific">Stentor coeruleus</name>
    <dbReference type="NCBI Taxonomy" id="5963"/>
    <lineage>
        <taxon>Eukaryota</taxon>
        <taxon>Sar</taxon>
        <taxon>Alveolata</taxon>
        <taxon>Ciliophora</taxon>
        <taxon>Postciliodesmatophora</taxon>
        <taxon>Heterotrichea</taxon>
        <taxon>Heterotrichida</taxon>
        <taxon>Stentoridae</taxon>
        <taxon>Stentor</taxon>
    </lineage>
</organism>
<accession>A0A1R2C3T3</accession>
<keyword evidence="1" id="KW-0479">Metal-binding</keyword>
<evidence type="ECO:0000259" key="2">
    <source>
        <dbReference type="PROSITE" id="PS51083"/>
    </source>
</evidence>
<dbReference type="PROSITE" id="PS51083">
    <property type="entry name" value="ZF_HIT"/>
    <property type="match status" value="1"/>
</dbReference>
<proteinExistence type="predicted"/>
<dbReference type="EMBL" id="MPUH01000295">
    <property type="protein sequence ID" value="OMJ83683.1"/>
    <property type="molecule type" value="Genomic_DNA"/>
</dbReference>
<dbReference type="SUPFAM" id="SSF144232">
    <property type="entry name" value="HIT/MYND zinc finger-like"/>
    <property type="match status" value="1"/>
</dbReference>
<evidence type="ECO:0000313" key="3">
    <source>
        <dbReference type="EMBL" id="OMJ83683.1"/>
    </source>
</evidence>